<comment type="caution">
    <text evidence="3">The sequence shown here is derived from an EMBL/GenBank/DDBJ whole genome shotgun (WGS) entry which is preliminary data.</text>
</comment>
<evidence type="ECO:0000313" key="3">
    <source>
        <dbReference type="EMBL" id="KNE92926.1"/>
    </source>
</evidence>
<keyword evidence="4" id="KW-1185">Reference proteome</keyword>
<gene>
    <name evidence="3" type="ORF">PSTG_13715</name>
</gene>
<dbReference type="Proteomes" id="UP000054564">
    <property type="component" value="Unassembled WGS sequence"/>
</dbReference>
<accession>A0A0L0V144</accession>
<feature type="compositionally biased region" description="Basic residues" evidence="1">
    <location>
        <begin position="368"/>
        <end position="392"/>
    </location>
</feature>
<dbReference type="InterPro" id="IPR046798">
    <property type="entry name" value="2OG-FeII_Oxy_6"/>
</dbReference>
<name>A0A0L0V144_9BASI</name>
<feature type="region of interest" description="Disordered" evidence="1">
    <location>
        <begin position="359"/>
        <end position="392"/>
    </location>
</feature>
<protein>
    <recommendedName>
        <fullName evidence="2">Tet-like 2OG-Fe(II) oxygenase domain-containing protein</fullName>
    </recommendedName>
</protein>
<proteinExistence type="predicted"/>
<feature type="domain" description="Tet-like 2OG-Fe(II) oxygenase" evidence="2">
    <location>
        <begin position="97"/>
        <end position="286"/>
    </location>
</feature>
<dbReference type="AlphaFoldDB" id="A0A0L0V144"/>
<reference evidence="4" key="1">
    <citation type="submission" date="2014-03" db="EMBL/GenBank/DDBJ databases">
        <title>The Genome Sequence of Puccinia striiformis f. sp. tritici PST-78.</title>
        <authorList>
            <consortium name="The Broad Institute Genome Sequencing Platform"/>
            <person name="Cuomo C."/>
            <person name="Hulbert S."/>
            <person name="Chen X."/>
            <person name="Walker B."/>
            <person name="Young S.K."/>
            <person name="Zeng Q."/>
            <person name="Gargeya S."/>
            <person name="Fitzgerald M."/>
            <person name="Haas B."/>
            <person name="Abouelleil A."/>
            <person name="Alvarado L."/>
            <person name="Arachchi H.M."/>
            <person name="Berlin A.M."/>
            <person name="Chapman S.B."/>
            <person name="Goldberg J."/>
            <person name="Griggs A."/>
            <person name="Gujja S."/>
            <person name="Hansen M."/>
            <person name="Howarth C."/>
            <person name="Imamovic A."/>
            <person name="Larimer J."/>
            <person name="McCowan C."/>
            <person name="Montmayeur A."/>
            <person name="Murphy C."/>
            <person name="Neiman D."/>
            <person name="Pearson M."/>
            <person name="Priest M."/>
            <person name="Roberts A."/>
            <person name="Saif S."/>
            <person name="Shea T."/>
            <person name="Sisk P."/>
            <person name="Sykes S."/>
            <person name="Wortman J."/>
            <person name="Nusbaum C."/>
            <person name="Birren B."/>
        </authorList>
    </citation>
    <scope>NUCLEOTIDE SEQUENCE [LARGE SCALE GENOMIC DNA]</scope>
    <source>
        <strain evidence="4">race PST-78</strain>
    </source>
</reference>
<evidence type="ECO:0000259" key="2">
    <source>
        <dbReference type="Pfam" id="PF20515"/>
    </source>
</evidence>
<feature type="compositionally biased region" description="Polar residues" evidence="1">
    <location>
        <begin position="49"/>
        <end position="59"/>
    </location>
</feature>
<dbReference type="OrthoDB" id="2503998at2759"/>
<sequence>MHQLKLSKASVDKFLPTVQRTRQQRRCRDKLRESRPALRQKRNVEHTNKSQITPHISQHNPDKPVIKFKNSFVCYGNSTQTIVIAVVKFHSFKSMDPEKKEEYERLSRTLIAHTKFQNNNKSNGHKLGGKMYSLGWQKGYEEKNKLGVTAIASKVAKDRTGFINLFDETPFINDFLADRFRDVSLKMYNEVKEYHNNSKAPSSSQTPILFAATSLLPHTDSDSSPYSFVMWIPIDKKTGQLVEENFEVEGGDFVFPNNGCAMDFTGFNGVVECAWKATQYEHHTLEPRTPPRSLHTRLGLSCQLPSKAKCALDKIEGGEYDEETEWTFRDVGKIVIDSLKYDEKGKLIKTKDNDVQLVEKEDNNINLPKKKGNKKNSNKKNSNRKNSNKKNS</sequence>
<evidence type="ECO:0000313" key="4">
    <source>
        <dbReference type="Proteomes" id="UP000054564"/>
    </source>
</evidence>
<dbReference type="EMBL" id="AJIL01000150">
    <property type="protein sequence ID" value="KNE92926.1"/>
    <property type="molecule type" value="Genomic_DNA"/>
</dbReference>
<dbReference type="Pfam" id="PF20515">
    <property type="entry name" value="2OG-FeII_Oxy_6"/>
    <property type="match status" value="1"/>
</dbReference>
<feature type="compositionally biased region" description="Basic and acidic residues" evidence="1">
    <location>
        <begin position="30"/>
        <end position="48"/>
    </location>
</feature>
<feature type="region of interest" description="Disordered" evidence="1">
    <location>
        <begin position="18"/>
        <end position="61"/>
    </location>
</feature>
<organism evidence="3 4">
    <name type="scientific">Puccinia striiformis f. sp. tritici PST-78</name>
    <dbReference type="NCBI Taxonomy" id="1165861"/>
    <lineage>
        <taxon>Eukaryota</taxon>
        <taxon>Fungi</taxon>
        <taxon>Dikarya</taxon>
        <taxon>Basidiomycota</taxon>
        <taxon>Pucciniomycotina</taxon>
        <taxon>Pucciniomycetes</taxon>
        <taxon>Pucciniales</taxon>
        <taxon>Pucciniaceae</taxon>
        <taxon>Puccinia</taxon>
    </lineage>
</organism>
<evidence type="ECO:0000256" key="1">
    <source>
        <dbReference type="SAM" id="MobiDB-lite"/>
    </source>
</evidence>